<evidence type="ECO:0000256" key="3">
    <source>
        <dbReference type="ARBA" id="ARBA00022475"/>
    </source>
</evidence>
<dbReference type="InterPro" id="IPR037185">
    <property type="entry name" value="EmrE-like"/>
</dbReference>
<feature type="domain" description="EamA" evidence="8">
    <location>
        <begin position="152"/>
        <end position="293"/>
    </location>
</feature>
<keyword evidence="4 7" id="KW-0812">Transmembrane</keyword>
<feature type="transmembrane region" description="Helical" evidence="7">
    <location>
        <begin position="277"/>
        <end position="296"/>
    </location>
</feature>
<dbReference type="EMBL" id="JACVDA010000001">
    <property type="protein sequence ID" value="MBK1467777.1"/>
    <property type="molecule type" value="Genomic_DNA"/>
</dbReference>
<comment type="caution">
    <text evidence="9">The sequence shown here is derived from an EMBL/GenBank/DDBJ whole genome shotgun (WGS) entry which is preliminary data.</text>
</comment>
<dbReference type="Gene3D" id="1.10.3730.20">
    <property type="match status" value="1"/>
</dbReference>
<keyword evidence="3" id="KW-1003">Cell membrane</keyword>
<feature type="transmembrane region" description="Helical" evidence="7">
    <location>
        <begin position="221"/>
        <end position="242"/>
    </location>
</feature>
<sequence length="305" mass="34017">MSNEIKSYLAMLIQSVSIGFSFLFINIALKSTNTINLLAHRFTVTLICMILFMLFKKESLKIKMEDLKRIAPLSLAFPIIFFLNQTVGYTMVTSSQSGIIYALTPILTFIFAKIFIKEENNLKQFLFMILSILGIAFINLMKDSNSADFNLLGNIIILISAGAFGIYNVFVRKISSKYSPIQIAYVVNLCGFVFFNVVAVGDGIMNKNLHLFFNGFTNVEFLISLFYLSVITTFLTMILVAFSLSHLESTTVSLFQNVTTVVNILVGVFIFGDLLTIYDHIGIIAVLIGTIGFNLARNKGNSLKS</sequence>
<evidence type="ECO:0000259" key="8">
    <source>
        <dbReference type="Pfam" id="PF00892"/>
    </source>
</evidence>
<reference evidence="9 10" key="1">
    <citation type="submission" date="2020-09" db="EMBL/GenBank/DDBJ databases">
        <title>Parvimonas S3374 sp. nov.</title>
        <authorList>
            <person name="Buhl M."/>
        </authorList>
    </citation>
    <scope>NUCLEOTIDE SEQUENCE [LARGE SCALE GENOMIC DNA]</scope>
    <source>
        <strain evidence="9 10">S3374</strain>
    </source>
</reference>
<feature type="transmembrane region" description="Helical" evidence="7">
    <location>
        <begin position="35"/>
        <end position="55"/>
    </location>
</feature>
<feature type="transmembrane region" description="Helical" evidence="7">
    <location>
        <begin position="98"/>
        <end position="116"/>
    </location>
</feature>
<evidence type="ECO:0000256" key="1">
    <source>
        <dbReference type="ARBA" id="ARBA00004651"/>
    </source>
</evidence>
<evidence type="ECO:0000256" key="2">
    <source>
        <dbReference type="ARBA" id="ARBA00007362"/>
    </source>
</evidence>
<feature type="transmembrane region" description="Helical" evidence="7">
    <location>
        <begin position="125"/>
        <end position="141"/>
    </location>
</feature>
<dbReference type="Pfam" id="PF00892">
    <property type="entry name" value="EamA"/>
    <property type="match status" value="2"/>
</dbReference>
<dbReference type="Proteomes" id="UP000823123">
    <property type="component" value="Unassembled WGS sequence"/>
</dbReference>
<keyword evidence="5 7" id="KW-1133">Transmembrane helix</keyword>
<evidence type="ECO:0000256" key="7">
    <source>
        <dbReference type="SAM" id="Phobius"/>
    </source>
</evidence>
<organism evidence="9 10">
    <name type="scientific">Parvimonas parva</name>
    <dbReference type="NCBI Taxonomy" id="2769485"/>
    <lineage>
        <taxon>Bacteria</taxon>
        <taxon>Bacillati</taxon>
        <taxon>Bacillota</taxon>
        <taxon>Tissierellia</taxon>
        <taxon>Tissierellales</taxon>
        <taxon>Peptoniphilaceae</taxon>
        <taxon>Parvimonas</taxon>
    </lineage>
</organism>
<accession>A0ABS1C8X6</accession>
<feature type="transmembrane region" description="Helical" evidence="7">
    <location>
        <begin position="183"/>
        <end position="201"/>
    </location>
</feature>
<dbReference type="PANTHER" id="PTHR32322">
    <property type="entry name" value="INNER MEMBRANE TRANSPORTER"/>
    <property type="match status" value="1"/>
</dbReference>
<evidence type="ECO:0000256" key="4">
    <source>
        <dbReference type="ARBA" id="ARBA00022692"/>
    </source>
</evidence>
<comment type="similarity">
    <text evidence="2">Belongs to the EamA transporter family.</text>
</comment>
<name>A0ABS1C8X6_9FIRM</name>
<feature type="transmembrane region" description="Helical" evidence="7">
    <location>
        <begin position="7"/>
        <end position="29"/>
    </location>
</feature>
<keyword evidence="10" id="KW-1185">Reference proteome</keyword>
<dbReference type="PANTHER" id="PTHR32322:SF18">
    <property type="entry name" value="S-ADENOSYLMETHIONINE_S-ADENOSYLHOMOCYSTEINE TRANSPORTER"/>
    <property type="match status" value="1"/>
</dbReference>
<keyword evidence="6 7" id="KW-0472">Membrane</keyword>
<feature type="domain" description="EamA" evidence="8">
    <location>
        <begin position="7"/>
        <end position="139"/>
    </location>
</feature>
<evidence type="ECO:0000256" key="6">
    <source>
        <dbReference type="ARBA" id="ARBA00023136"/>
    </source>
</evidence>
<proteinExistence type="inferred from homology"/>
<dbReference type="RefSeq" id="WP_201274896.1">
    <property type="nucleotide sequence ID" value="NZ_JACVDA010000001.1"/>
</dbReference>
<comment type="subcellular location">
    <subcellularLocation>
        <location evidence="1">Cell membrane</location>
        <topology evidence="1">Multi-pass membrane protein</topology>
    </subcellularLocation>
</comment>
<feature type="transmembrane region" description="Helical" evidence="7">
    <location>
        <begin position="254"/>
        <end position="271"/>
    </location>
</feature>
<evidence type="ECO:0000313" key="10">
    <source>
        <dbReference type="Proteomes" id="UP000823123"/>
    </source>
</evidence>
<dbReference type="InterPro" id="IPR000620">
    <property type="entry name" value="EamA_dom"/>
</dbReference>
<evidence type="ECO:0000256" key="5">
    <source>
        <dbReference type="ARBA" id="ARBA00022989"/>
    </source>
</evidence>
<dbReference type="SUPFAM" id="SSF103481">
    <property type="entry name" value="Multidrug resistance efflux transporter EmrE"/>
    <property type="match status" value="2"/>
</dbReference>
<feature type="transmembrane region" description="Helical" evidence="7">
    <location>
        <begin position="75"/>
        <end position="92"/>
    </location>
</feature>
<dbReference type="InterPro" id="IPR050638">
    <property type="entry name" value="AA-Vitamin_Transporters"/>
</dbReference>
<protein>
    <submittedName>
        <fullName evidence="9">DMT family transporter</fullName>
    </submittedName>
</protein>
<gene>
    <name evidence="9" type="ORF">IBJ83_00365</name>
</gene>
<feature type="transmembrane region" description="Helical" evidence="7">
    <location>
        <begin position="153"/>
        <end position="171"/>
    </location>
</feature>
<evidence type="ECO:0000313" key="9">
    <source>
        <dbReference type="EMBL" id="MBK1467777.1"/>
    </source>
</evidence>